<dbReference type="Proteomes" id="UP000306813">
    <property type="component" value="Unassembled WGS sequence"/>
</dbReference>
<gene>
    <name evidence="1" type="ORF">FDW42_08370</name>
    <name evidence="2" type="ORF">FVD16_03895</name>
</gene>
<reference evidence="2 4" key="2">
    <citation type="submission" date="2019-08" db="EMBL/GenBank/DDBJ databases">
        <title>Rapid identification of Enteric Bacteria from Whole Genome Sequences (WGS) using Average Nucleotide Identity (ANI).</title>
        <authorList>
            <person name="Lane C."/>
        </authorList>
    </citation>
    <scope>NUCLEOTIDE SEQUENCE [LARGE SCALE GENOMIC DNA]</scope>
    <source>
        <strain evidence="2 4">D4984</strain>
    </source>
</reference>
<name>A0AAX2UIK3_9BACT</name>
<dbReference type="RefSeq" id="WP_082199869.1">
    <property type="nucleotide sequence ID" value="NZ_CAUWMG010000051.1"/>
</dbReference>
<evidence type="ECO:0000313" key="3">
    <source>
        <dbReference type="Proteomes" id="UP000306813"/>
    </source>
</evidence>
<keyword evidence="4" id="KW-1185">Reference proteome</keyword>
<dbReference type="KEGG" id="chv:CHELV3228_1038"/>
<dbReference type="GeneID" id="52036943"/>
<evidence type="ECO:0000313" key="2">
    <source>
        <dbReference type="EMBL" id="TXK57706.1"/>
    </source>
</evidence>
<comment type="caution">
    <text evidence="1">The sequence shown here is derived from an EMBL/GenBank/DDBJ whole genome shotgun (WGS) entry which is preliminary data.</text>
</comment>
<dbReference type="Proteomes" id="UP000321317">
    <property type="component" value="Unassembled WGS sequence"/>
</dbReference>
<protein>
    <submittedName>
        <fullName evidence="1">Uncharacterized protein</fullName>
    </submittedName>
</protein>
<proteinExistence type="predicted"/>
<organism evidence="1 3">
    <name type="scientific">Campylobacter helveticus</name>
    <dbReference type="NCBI Taxonomy" id="28898"/>
    <lineage>
        <taxon>Bacteria</taxon>
        <taxon>Pseudomonadati</taxon>
        <taxon>Campylobacterota</taxon>
        <taxon>Epsilonproteobacteria</taxon>
        <taxon>Campylobacterales</taxon>
        <taxon>Campylobacteraceae</taxon>
        <taxon>Campylobacter</taxon>
    </lineage>
</organism>
<evidence type="ECO:0000313" key="4">
    <source>
        <dbReference type="Proteomes" id="UP000321317"/>
    </source>
</evidence>
<sequence length="82" mass="9845">MTRQITIPMNENALSKWQRVPKDMQEKAIEASLMLLWRDDVFFHTFFEGKIEKDEIRIPLFHNEDIINSCNAEEDNKPEFNF</sequence>
<dbReference type="AlphaFoldDB" id="A0AAX2UIK3"/>
<dbReference type="EMBL" id="VRMA01000038">
    <property type="protein sequence ID" value="TXK57706.1"/>
    <property type="molecule type" value="Genomic_DNA"/>
</dbReference>
<reference evidence="1 3" key="1">
    <citation type="submission" date="2019-05" db="EMBL/GenBank/DDBJ databases">
        <title>Draft genomes of eight strains of Campylobacter helveticus isolated from cats and a dog in New Zealand.</title>
        <authorList>
            <person name="Bojanic K."/>
            <person name="Midwinter A.C."/>
            <person name="Biggs P.J."/>
            <person name="Acke E."/>
            <person name="Cornelius A.J."/>
            <person name="Marshall J.C."/>
        </authorList>
    </citation>
    <scope>NUCLEOTIDE SEQUENCE [LARGE SCALE GENOMIC DNA]</scope>
    <source>
        <strain evidence="1 3">ACP123b</strain>
    </source>
</reference>
<evidence type="ECO:0000313" key="1">
    <source>
        <dbReference type="EMBL" id="TNB55919.1"/>
    </source>
</evidence>
<accession>A0AAX2UIK3</accession>
<dbReference type="EMBL" id="VDBS01000064">
    <property type="protein sequence ID" value="TNB55919.1"/>
    <property type="molecule type" value="Genomic_DNA"/>
</dbReference>